<dbReference type="GO" id="GO:0046872">
    <property type="term" value="F:metal ion binding"/>
    <property type="evidence" value="ECO:0007669"/>
    <property type="project" value="UniProtKB-KW"/>
</dbReference>
<dbReference type="PIRSF" id="PIRSF005902">
    <property type="entry name" value="DNase_TatD"/>
    <property type="match status" value="1"/>
</dbReference>
<comment type="caution">
    <text evidence="6">The sequence shown here is derived from an EMBL/GenBank/DDBJ whole genome shotgun (WGS) entry which is preliminary data.</text>
</comment>
<evidence type="ECO:0000313" key="7">
    <source>
        <dbReference type="Proteomes" id="UP001186944"/>
    </source>
</evidence>
<feature type="binding site" evidence="5">
    <location>
        <position position="15"/>
    </location>
    <ligand>
        <name>a divalent metal cation</name>
        <dbReference type="ChEBI" id="CHEBI:60240"/>
        <label>1</label>
    </ligand>
</feature>
<evidence type="ECO:0000256" key="5">
    <source>
        <dbReference type="PIRSR" id="PIRSR005902-1"/>
    </source>
</evidence>
<dbReference type="Proteomes" id="UP001186944">
    <property type="component" value="Unassembled WGS sequence"/>
</dbReference>
<keyword evidence="7" id="KW-1185">Reference proteome</keyword>
<feature type="binding site" evidence="5">
    <location>
        <position position="220"/>
    </location>
    <ligand>
        <name>a divalent metal cation</name>
        <dbReference type="ChEBI" id="CHEBI:60240"/>
        <label>1</label>
    </ligand>
</feature>
<dbReference type="InterPro" id="IPR018228">
    <property type="entry name" value="DNase_TatD-rel_CS"/>
</dbReference>
<dbReference type="PROSITE" id="PS01091">
    <property type="entry name" value="TATD_3"/>
    <property type="match status" value="1"/>
</dbReference>
<evidence type="ECO:0000256" key="1">
    <source>
        <dbReference type="ARBA" id="ARBA00009275"/>
    </source>
</evidence>
<comment type="similarity">
    <text evidence="1">Belongs to the metallo-dependent hydrolases superfamily. TatD-type hydrolase family.</text>
</comment>
<protein>
    <submittedName>
        <fullName evidence="6">Uncharacterized protein</fullName>
    </submittedName>
</protein>
<proteinExistence type="inferred from homology"/>
<dbReference type="EMBL" id="VSWD01000010">
    <property type="protein sequence ID" value="KAK3091192.1"/>
    <property type="molecule type" value="Genomic_DNA"/>
</dbReference>
<accession>A0AA88XVL5</accession>
<organism evidence="6 7">
    <name type="scientific">Pinctada imbricata</name>
    <name type="common">Atlantic pearl-oyster</name>
    <name type="synonym">Pinctada martensii</name>
    <dbReference type="NCBI Taxonomy" id="66713"/>
    <lineage>
        <taxon>Eukaryota</taxon>
        <taxon>Metazoa</taxon>
        <taxon>Spiralia</taxon>
        <taxon>Lophotrochozoa</taxon>
        <taxon>Mollusca</taxon>
        <taxon>Bivalvia</taxon>
        <taxon>Autobranchia</taxon>
        <taxon>Pteriomorphia</taxon>
        <taxon>Pterioida</taxon>
        <taxon>Pterioidea</taxon>
        <taxon>Pteriidae</taxon>
        <taxon>Pinctada</taxon>
    </lineage>
</organism>
<feature type="binding site" evidence="5">
    <location>
        <position position="110"/>
    </location>
    <ligand>
        <name>a divalent metal cation</name>
        <dbReference type="ChEBI" id="CHEBI:60240"/>
        <label>1</label>
    </ligand>
</feature>
<feature type="binding site" evidence="5">
    <location>
        <position position="173"/>
    </location>
    <ligand>
        <name>a divalent metal cation</name>
        <dbReference type="ChEBI" id="CHEBI:60240"/>
        <label>2</label>
    </ligand>
</feature>
<dbReference type="CDD" id="cd01310">
    <property type="entry name" value="TatD_DNAse"/>
    <property type="match status" value="1"/>
</dbReference>
<dbReference type="InterPro" id="IPR001130">
    <property type="entry name" value="TatD-like"/>
</dbReference>
<reference evidence="6" key="1">
    <citation type="submission" date="2019-08" db="EMBL/GenBank/DDBJ databases">
        <title>The improved chromosome-level genome for the pearl oyster Pinctada fucata martensii using PacBio sequencing and Hi-C.</title>
        <authorList>
            <person name="Zheng Z."/>
        </authorList>
    </citation>
    <scope>NUCLEOTIDE SEQUENCE</scope>
    <source>
        <strain evidence="6">ZZ-2019</strain>
        <tissue evidence="6">Adductor muscle</tissue>
    </source>
</reference>
<evidence type="ECO:0000313" key="6">
    <source>
        <dbReference type="EMBL" id="KAK3091192.1"/>
    </source>
</evidence>
<dbReference type="GO" id="GO:0016788">
    <property type="term" value="F:hydrolase activity, acting on ester bonds"/>
    <property type="evidence" value="ECO:0007669"/>
    <property type="project" value="InterPro"/>
</dbReference>
<dbReference type="AlphaFoldDB" id="A0AA88XVL5"/>
<dbReference type="Pfam" id="PF01026">
    <property type="entry name" value="TatD_DNase"/>
    <property type="match status" value="1"/>
</dbReference>
<keyword evidence="2 5" id="KW-0479">Metal-binding</keyword>
<dbReference type="Gene3D" id="3.20.20.140">
    <property type="entry name" value="Metal-dependent hydrolases"/>
    <property type="match status" value="1"/>
</dbReference>
<sequence>MFKTTENSLQYVDCHSHLFDDMFNEDLDKVIEKAKDRNVAAALVCSVTVRDFPKVLYLSEKYQDFVVPCLGIHPVQKDEKGEQMCVKHTDISEALSLIEKHKDVIGAVGEIGLDFQPRITPTSEEKDVQRAVLKAQVELANKLNIPINVHSRSAGKPTIDALKELKPASVLLHAFDGRPAVAMEGVKEGYFFSIPPSIIRSEQMKLVKQLPIENIVLETDSPGLGPVKGERNEPSNISVSCDYVAKIKGMKVEDVMKITTMNAIKIFPRLKSFINI</sequence>
<dbReference type="PANTHER" id="PTHR46317">
    <property type="entry name" value="HYDROLASE OF PHP SUPERFAMILY-RELATED PROTEIN"/>
    <property type="match status" value="1"/>
</dbReference>
<keyword evidence="3" id="KW-0378">Hydrolase</keyword>
<feature type="binding site" evidence="5">
    <location>
        <position position="17"/>
    </location>
    <ligand>
        <name>a divalent metal cation</name>
        <dbReference type="ChEBI" id="CHEBI:60240"/>
        <label>1</label>
    </ligand>
</feature>
<evidence type="ECO:0000256" key="3">
    <source>
        <dbReference type="ARBA" id="ARBA00022801"/>
    </source>
</evidence>
<feature type="binding site" evidence="5">
    <location>
        <position position="150"/>
    </location>
    <ligand>
        <name>a divalent metal cation</name>
        <dbReference type="ChEBI" id="CHEBI:60240"/>
        <label>2</label>
    </ligand>
</feature>
<evidence type="ECO:0000256" key="4">
    <source>
        <dbReference type="ARBA" id="ARBA00093287"/>
    </source>
</evidence>
<dbReference type="InterPro" id="IPR032466">
    <property type="entry name" value="Metal_Hydrolase"/>
</dbReference>
<gene>
    <name evidence="6" type="ORF">FSP39_017839</name>
</gene>
<evidence type="ECO:0000256" key="2">
    <source>
        <dbReference type="ARBA" id="ARBA00022723"/>
    </source>
</evidence>
<dbReference type="PANTHER" id="PTHR46317:SF1">
    <property type="entry name" value="HYDROLASE, TATD FAMILY"/>
    <property type="match status" value="1"/>
</dbReference>
<dbReference type="SUPFAM" id="SSF51556">
    <property type="entry name" value="Metallo-dependent hydrolases"/>
    <property type="match status" value="1"/>
</dbReference>
<comment type="function">
    <text evidence="4">Exhibits 3'-exonuclease activities and apurinic/apyrimidinic (AP) endonuclease (in vitro). Show preferential AP endonuclease activity on double-stranded DNA substrates and 3'- exonuclease activity on single-stranded DNA.</text>
</comment>
<name>A0AA88XVL5_PINIB</name>